<accession>A0A0F9L1L1</accession>
<organism evidence="1">
    <name type="scientific">marine sediment metagenome</name>
    <dbReference type="NCBI Taxonomy" id="412755"/>
    <lineage>
        <taxon>unclassified sequences</taxon>
        <taxon>metagenomes</taxon>
        <taxon>ecological metagenomes</taxon>
    </lineage>
</organism>
<protein>
    <submittedName>
        <fullName evidence="1">Uncharacterized protein</fullName>
    </submittedName>
</protein>
<dbReference type="EMBL" id="LAZR01008102">
    <property type="protein sequence ID" value="KKM80966.1"/>
    <property type="molecule type" value="Genomic_DNA"/>
</dbReference>
<comment type="caution">
    <text evidence="1">The sequence shown here is derived from an EMBL/GenBank/DDBJ whole genome shotgun (WGS) entry which is preliminary data.</text>
</comment>
<reference evidence="1" key="1">
    <citation type="journal article" date="2015" name="Nature">
        <title>Complex archaea that bridge the gap between prokaryotes and eukaryotes.</title>
        <authorList>
            <person name="Spang A."/>
            <person name="Saw J.H."/>
            <person name="Jorgensen S.L."/>
            <person name="Zaremba-Niedzwiedzka K."/>
            <person name="Martijn J."/>
            <person name="Lind A.E."/>
            <person name="van Eijk R."/>
            <person name="Schleper C."/>
            <person name="Guy L."/>
            <person name="Ettema T.J."/>
        </authorList>
    </citation>
    <scope>NUCLEOTIDE SEQUENCE</scope>
</reference>
<evidence type="ECO:0000313" key="1">
    <source>
        <dbReference type="EMBL" id="KKM80966.1"/>
    </source>
</evidence>
<sequence length="281" mass="33070">MSEENLKVKKNSVITVPIQMEKCEIVIRKSKMLTHLEKLVLKLIFKDDSLINLVEAFNVGKHIMNYILTPLIYSGLIHIDLNRGLITLSEKIIEFVEKDKLDEFLDVDNTVYKYPVIILQEKIGGELFVKNDVNDYLKTPDPKKTNFIDLKSSPSETFQQLYSYSLLKYTQRVRSRVRELENVEKINFLYPLYQDKLYIPIKEEEGVLFNLDFDVFPRVVQKYWQKAYESKLIESEETEEDLTLEAPIILSNKKFITQILINLNFLQEEINSFNNLEENLS</sequence>
<feature type="non-terminal residue" evidence="1">
    <location>
        <position position="281"/>
    </location>
</feature>
<dbReference type="AlphaFoldDB" id="A0A0F9L1L1"/>
<proteinExistence type="predicted"/>
<name>A0A0F9L1L1_9ZZZZ</name>
<gene>
    <name evidence="1" type="ORF">LCGC14_1334560</name>
</gene>